<evidence type="ECO:0000256" key="2">
    <source>
        <dbReference type="ARBA" id="ARBA00009347"/>
    </source>
</evidence>
<feature type="domain" description="Acyl-CoA oxidase/dehydrogenase middle" evidence="8">
    <location>
        <begin position="124"/>
        <end position="218"/>
    </location>
</feature>
<dbReference type="InterPro" id="IPR037069">
    <property type="entry name" value="AcylCoA_DH/ox_N_sf"/>
</dbReference>
<dbReference type="InterPro" id="IPR009075">
    <property type="entry name" value="AcylCo_DH/oxidase_C"/>
</dbReference>
<dbReference type="Gene3D" id="1.10.540.10">
    <property type="entry name" value="Acyl-CoA dehydrogenase/oxidase, N-terminal domain"/>
    <property type="match status" value="1"/>
</dbReference>
<dbReference type="Pfam" id="PF02771">
    <property type="entry name" value="Acyl-CoA_dh_N"/>
    <property type="match status" value="1"/>
</dbReference>
<evidence type="ECO:0000256" key="6">
    <source>
        <dbReference type="RuleBase" id="RU362125"/>
    </source>
</evidence>
<organism evidence="10 11">
    <name type="scientific">Dactylosporangium roseum</name>
    <dbReference type="NCBI Taxonomy" id="47989"/>
    <lineage>
        <taxon>Bacteria</taxon>
        <taxon>Bacillati</taxon>
        <taxon>Actinomycetota</taxon>
        <taxon>Actinomycetes</taxon>
        <taxon>Micromonosporales</taxon>
        <taxon>Micromonosporaceae</taxon>
        <taxon>Dactylosporangium</taxon>
    </lineage>
</organism>
<protein>
    <submittedName>
        <fullName evidence="10">Acyl-CoA dehydrogenase family protein</fullName>
    </submittedName>
</protein>
<keyword evidence="4 6" id="KW-0274">FAD</keyword>
<keyword evidence="11" id="KW-1185">Reference proteome</keyword>
<evidence type="ECO:0000259" key="7">
    <source>
        <dbReference type="Pfam" id="PF00441"/>
    </source>
</evidence>
<dbReference type="SUPFAM" id="SSF47203">
    <property type="entry name" value="Acyl-CoA dehydrogenase C-terminal domain-like"/>
    <property type="match status" value="1"/>
</dbReference>
<evidence type="ECO:0000256" key="1">
    <source>
        <dbReference type="ARBA" id="ARBA00001974"/>
    </source>
</evidence>
<dbReference type="InterPro" id="IPR013786">
    <property type="entry name" value="AcylCoA_DH/ox_N"/>
</dbReference>
<keyword evidence="5 6" id="KW-0560">Oxidoreductase</keyword>
<evidence type="ECO:0000313" key="10">
    <source>
        <dbReference type="EMBL" id="UWZ34419.1"/>
    </source>
</evidence>
<evidence type="ECO:0000256" key="4">
    <source>
        <dbReference type="ARBA" id="ARBA00022827"/>
    </source>
</evidence>
<dbReference type="Gene3D" id="2.40.110.10">
    <property type="entry name" value="Butyryl-CoA Dehydrogenase, subunit A, domain 2"/>
    <property type="match status" value="1"/>
</dbReference>
<dbReference type="EMBL" id="CP073721">
    <property type="protein sequence ID" value="UWZ34419.1"/>
    <property type="molecule type" value="Genomic_DNA"/>
</dbReference>
<dbReference type="SUPFAM" id="SSF56645">
    <property type="entry name" value="Acyl-CoA dehydrogenase NM domain-like"/>
    <property type="match status" value="1"/>
</dbReference>
<evidence type="ECO:0000259" key="9">
    <source>
        <dbReference type="Pfam" id="PF02771"/>
    </source>
</evidence>
<evidence type="ECO:0000313" key="11">
    <source>
        <dbReference type="Proteomes" id="UP001058271"/>
    </source>
</evidence>
<proteinExistence type="inferred from homology"/>
<evidence type="ECO:0000256" key="3">
    <source>
        <dbReference type="ARBA" id="ARBA00022630"/>
    </source>
</evidence>
<evidence type="ECO:0000256" key="5">
    <source>
        <dbReference type="ARBA" id="ARBA00023002"/>
    </source>
</evidence>
<sequence length="393" mass="43235">MHIFYTGEQLALREESRRYFALLGRDLPAPDSDEVEVRREWYRRLRRRLGADGWLGVGWPREVGGQGRTPLEQYVFFEEVQRAGIPYPMISVNTVGPTLMSYGSPQQQQEYLPAILRGDIEFSIGYTEPEAGSDLASLTTRAHRDGDEYVINGAKIFTSGAEVSDYIWLAARTDPDAPKHRGLSIFIVPTSAPGFSVAPLHTIAARIRRTTSTHYDNVRVPAANLVGHEGGGWRLITSQLNHERVAMAAAGARIFGLFDSVVQWAGEQPTTGGRLIDENWVRQLLARAYVRMETLKLHSWRVADALNRDELTPALASSAKVVGTEAILDVIGLLMQIVGERAYLAADDPGAPLAGRLDIEYQASVVGTFGGGNNDVQRELVAMSGLGLPRAPR</sequence>
<comment type="similarity">
    <text evidence="2 6">Belongs to the acyl-CoA dehydrogenase family.</text>
</comment>
<dbReference type="PANTHER" id="PTHR43292:SF3">
    <property type="entry name" value="ACYL-COA DEHYDROGENASE FADE29"/>
    <property type="match status" value="1"/>
</dbReference>
<dbReference type="InterPro" id="IPR006091">
    <property type="entry name" value="Acyl-CoA_Oxase/DH_mid-dom"/>
</dbReference>
<keyword evidence="3 6" id="KW-0285">Flavoprotein</keyword>
<gene>
    <name evidence="10" type="ORF">Drose_24710</name>
</gene>
<dbReference type="Pfam" id="PF00441">
    <property type="entry name" value="Acyl-CoA_dh_1"/>
    <property type="match status" value="1"/>
</dbReference>
<dbReference type="Proteomes" id="UP001058271">
    <property type="component" value="Chromosome"/>
</dbReference>
<dbReference type="RefSeq" id="WP_260723736.1">
    <property type="nucleotide sequence ID" value="NZ_BAAABS010000011.1"/>
</dbReference>
<feature type="domain" description="Acyl-CoA dehydrogenase/oxidase N-terminal" evidence="9">
    <location>
        <begin position="7"/>
        <end position="119"/>
    </location>
</feature>
<evidence type="ECO:0000259" key="8">
    <source>
        <dbReference type="Pfam" id="PF02770"/>
    </source>
</evidence>
<reference evidence="10" key="1">
    <citation type="submission" date="2021-04" db="EMBL/GenBank/DDBJ databases">
        <title>Biosynthetic gene clusters of Dactylosporangioum roseum.</title>
        <authorList>
            <person name="Hartkoorn R.C."/>
            <person name="Beaudoing E."/>
            <person name="Hot D."/>
            <person name="Moureu S."/>
        </authorList>
    </citation>
    <scope>NUCLEOTIDE SEQUENCE</scope>
    <source>
        <strain evidence="10">NRRL B-16295</strain>
    </source>
</reference>
<name>A0ABY5YXE9_9ACTN</name>
<comment type="cofactor">
    <cofactor evidence="1 6">
        <name>FAD</name>
        <dbReference type="ChEBI" id="CHEBI:57692"/>
    </cofactor>
</comment>
<feature type="domain" description="Acyl-CoA dehydrogenase/oxidase C-terminal" evidence="7">
    <location>
        <begin position="230"/>
        <end position="384"/>
    </location>
</feature>
<dbReference type="InterPro" id="IPR046373">
    <property type="entry name" value="Acyl-CoA_Oxase/DH_mid-dom_sf"/>
</dbReference>
<accession>A0ABY5YXE9</accession>
<dbReference type="InterPro" id="IPR036250">
    <property type="entry name" value="AcylCo_DH-like_C"/>
</dbReference>
<dbReference type="Gene3D" id="1.20.140.10">
    <property type="entry name" value="Butyryl-CoA Dehydrogenase, subunit A, domain 3"/>
    <property type="match status" value="1"/>
</dbReference>
<dbReference type="Pfam" id="PF02770">
    <property type="entry name" value="Acyl-CoA_dh_M"/>
    <property type="match status" value="1"/>
</dbReference>
<dbReference type="PANTHER" id="PTHR43292">
    <property type="entry name" value="ACYL-COA DEHYDROGENASE"/>
    <property type="match status" value="1"/>
</dbReference>
<dbReference type="InterPro" id="IPR052161">
    <property type="entry name" value="Mycobact_Acyl-CoA_DH"/>
</dbReference>
<dbReference type="InterPro" id="IPR009100">
    <property type="entry name" value="AcylCoA_DH/oxidase_NM_dom_sf"/>
</dbReference>